<gene>
    <name evidence="2" type="ORF">MNB_SV-4-334</name>
</gene>
<dbReference type="EMBL" id="FPIB01000019">
    <property type="protein sequence ID" value="SFV90657.1"/>
    <property type="molecule type" value="Genomic_DNA"/>
</dbReference>
<sequence>MAKGTKEKSYWPHMIMGFLLIGMTLGYWTVKSASSAPVQETNDYMMKYQQADIHINEILAKKQKFDSSYAIVLDGAKKAKLELENVKRTKDEEVVLLHPGANTFTYRVIDKNNQPVNGIKVDFLLTRPHTDKDNVLLESIPSKDGEYVAKVNVIKPGRYILRLKATVDKNTIGYLDTPAYLNP</sequence>
<dbReference type="InterPro" id="IPR032693">
    <property type="entry name" value="YtkA-like_dom"/>
</dbReference>
<proteinExistence type="predicted"/>
<evidence type="ECO:0000313" key="2">
    <source>
        <dbReference type="EMBL" id="SFV90657.1"/>
    </source>
</evidence>
<dbReference type="AlphaFoldDB" id="A0A1W1E9X4"/>
<name>A0A1W1E9X4_9ZZZZ</name>
<dbReference type="Gene3D" id="2.60.40.10">
    <property type="entry name" value="Immunoglobulins"/>
    <property type="match status" value="1"/>
</dbReference>
<feature type="domain" description="YtkA-like" evidence="1">
    <location>
        <begin position="98"/>
        <end position="163"/>
    </location>
</feature>
<protein>
    <recommendedName>
        <fullName evidence="1">YtkA-like domain-containing protein</fullName>
    </recommendedName>
</protein>
<reference evidence="2" key="1">
    <citation type="submission" date="2016-10" db="EMBL/GenBank/DDBJ databases">
        <authorList>
            <person name="de Groot N.N."/>
        </authorList>
    </citation>
    <scope>NUCLEOTIDE SEQUENCE</scope>
</reference>
<dbReference type="Pfam" id="PF13115">
    <property type="entry name" value="YtkA"/>
    <property type="match status" value="1"/>
</dbReference>
<dbReference type="InterPro" id="IPR013783">
    <property type="entry name" value="Ig-like_fold"/>
</dbReference>
<evidence type="ECO:0000259" key="1">
    <source>
        <dbReference type="Pfam" id="PF13115"/>
    </source>
</evidence>
<accession>A0A1W1E9X4</accession>
<organism evidence="2">
    <name type="scientific">hydrothermal vent metagenome</name>
    <dbReference type="NCBI Taxonomy" id="652676"/>
    <lineage>
        <taxon>unclassified sequences</taxon>
        <taxon>metagenomes</taxon>
        <taxon>ecological metagenomes</taxon>
    </lineage>
</organism>